<feature type="domain" description="Rhodopsin" evidence="8">
    <location>
        <begin position="41"/>
        <end position="276"/>
    </location>
</feature>
<reference evidence="9 10" key="1">
    <citation type="submission" date="2015-04" db="EMBL/GenBank/DDBJ databases">
        <authorList>
            <person name="Heijne W.H."/>
            <person name="Fedorova N.D."/>
            <person name="Nierman W.C."/>
            <person name="Vollebregt A.W."/>
            <person name="Zhao Z."/>
            <person name="Wu L."/>
            <person name="Kumar M."/>
            <person name="Stam H."/>
            <person name="van den Berg M.A."/>
            <person name="Pel H.J."/>
        </authorList>
    </citation>
    <scope>NUCLEOTIDE SEQUENCE [LARGE SCALE GENOMIC DNA]</scope>
    <source>
        <strain evidence="9 10">CBS 393.64</strain>
    </source>
</reference>
<gene>
    <name evidence="9" type="ORF">T310_8413</name>
</gene>
<dbReference type="PANTHER" id="PTHR33048">
    <property type="entry name" value="PTH11-LIKE INTEGRAL MEMBRANE PROTEIN (AFU_ORTHOLOGUE AFUA_5G11245)"/>
    <property type="match status" value="1"/>
</dbReference>
<comment type="similarity">
    <text evidence="5">Belongs to the SAT4 family.</text>
</comment>
<feature type="transmembrane region" description="Helical" evidence="7">
    <location>
        <begin position="22"/>
        <end position="45"/>
    </location>
</feature>
<dbReference type="PANTHER" id="PTHR33048:SF134">
    <property type="entry name" value="INTEGRAL MEMBRANE PROTEIN"/>
    <property type="match status" value="1"/>
</dbReference>
<dbReference type="InterPro" id="IPR052337">
    <property type="entry name" value="SAT4-like"/>
</dbReference>
<keyword evidence="4 7" id="KW-0472">Membrane</keyword>
<evidence type="ECO:0000256" key="4">
    <source>
        <dbReference type="ARBA" id="ARBA00023136"/>
    </source>
</evidence>
<evidence type="ECO:0000313" key="9">
    <source>
        <dbReference type="EMBL" id="KKA17645.1"/>
    </source>
</evidence>
<comment type="subcellular location">
    <subcellularLocation>
        <location evidence="1">Membrane</location>
        <topology evidence="1">Multi-pass membrane protein</topology>
    </subcellularLocation>
</comment>
<feature type="region of interest" description="Disordered" evidence="6">
    <location>
        <begin position="305"/>
        <end position="329"/>
    </location>
</feature>
<feature type="transmembrane region" description="Helical" evidence="7">
    <location>
        <begin position="105"/>
        <end position="124"/>
    </location>
</feature>
<comment type="caution">
    <text evidence="9">The sequence shown here is derived from an EMBL/GenBank/DDBJ whole genome shotgun (WGS) entry which is preliminary data.</text>
</comment>
<dbReference type="Pfam" id="PF20684">
    <property type="entry name" value="Fung_rhodopsin"/>
    <property type="match status" value="1"/>
</dbReference>
<evidence type="ECO:0000259" key="8">
    <source>
        <dbReference type="Pfam" id="PF20684"/>
    </source>
</evidence>
<evidence type="ECO:0000256" key="2">
    <source>
        <dbReference type="ARBA" id="ARBA00022692"/>
    </source>
</evidence>
<organism evidence="9 10">
    <name type="scientific">Rasamsonia emersonii (strain ATCC 16479 / CBS 393.64 / IMI 116815)</name>
    <dbReference type="NCBI Taxonomy" id="1408163"/>
    <lineage>
        <taxon>Eukaryota</taxon>
        <taxon>Fungi</taxon>
        <taxon>Dikarya</taxon>
        <taxon>Ascomycota</taxon>
        <taxon>Pezizomycotina</taxon>
        <taxon>Eurotiomycetes</taxon>
        <taxon>Eurotiomycetidae</taxon>
        <taxon>Eurotiales</taxon>
        <taxon>Trichocomaceae</taxon>
        <taxon>Rasamsonia</taxon>
    </lineage>
</organism>
<proteinExistence type="inferred from homology"/>
<feature type="transmembrane region" description="Helical" evidence="7">
    <location>
        <begin position="255"/>
        <end position="279"/>
    </location>
</feature>
<name>A0A0F4YHS6_RASE3</name>
<evidence type="ECO:0000256" key="1">
    <source>
        <dbReference type="ARBA" id="ARBA00004141"/>
    </source>
</evidence>
<keyword evidence="3 7" id="KW-1133">Transmembrane helix</keyword>
<evidence type="ECO:0000256" key="6">
    <source>
        <dbReference type="SAM" id="MobiDB-lite"/>
    </source>
</evidence>
<dbReference type="RefSeq" id="XP_013324257.1">
    <property type="nucleotide sequence ID" value="XM_013468803.1"/>
</dbReference>
<sequence length="372" mass="41638">MASLPPSEIQYEEAHIHQSQQAAAYGVPIAFFILAVCFICIRLVSRGMHRAKFALDDYLALAGILALIPFMAATLGEVKNGIGKHILSLTQKEQVMQAKWEVVNIYSYTTSIAFIKLSILALLSRIFDVYNCGFRIAIWILTVWMIFWAIALYFAYGFQCQPFSRNWSLTDPCRSSFRLDYSASILNAVHDVLLFCLPQPLIWRLQLPFKKKLAVSVTFFIGFVATLMGILKIAYVQGAPGSPHKIDFTYTTVPALIFNALEPLLAVICSCLPSTPLFFRQVHLEGFSRITSLLRSVRSKKSQLFESPSGLSDPRTGSEPSWARLPGSQNDHSTRNIYIKHDISVDASHGSGEHIVLQKWTSDQQKLGANIV</sequence>
<evidence type="ECO:0000256" key="7">
    <source>
        <dbReference type="SAM" id="Phobius"/>
    </source>
</evidence>
<dbReference type="InterPro" id="IPR049326">
    <property type="entry name" value="Rhodopsin_dom_fungi"/>
</dbReference>
<evidence type="ECO:0000313" key="10">
    <source>
        <dbReference type="Proteomes" id="UP000053958"/>
    </source>
</evidence>
<accession>A0A0F4YHS6</accession>
<keyword evidence="2 7" id="KW-0812">Transmembrane</keyword>
<keyword evidence="10" id="KW-1185">Reference proteome</keyword>
<dbReference type="Proteomes" id="UP000053958">
    <property type="component" value="Unassembled WGS sequence"/>
</dbReference>
<protein>
    <submittedName>
        <fullName evidence="9">Integral membrane protein Pth11-like protein</fullName>
    </submittedName>
</protein>
<dbReference type="GeneID" id="25320673"/>
<dbReference type="OrthoDB" id="4223416at2759"/>
<dbReference type="EMBL" id="LASV01000591">
    <property type="protein sequence ID" value="KKA17645.1"/>
    <property type="molecule type" value="Genomic_DNA"/>
</dbReference>
<feature type="transmembrane region" description="Helical" evidence="7">
    <location>
        <begin position="57"/>
        <end position="75"/>
    </location>
</feature>
<dbReference type="GO" id="GO:0016020">
    <property type="term" value="C:membrane"/>
    <property type="evidence" value="ECO:0007669"/>
    <property type="project" value="UniProtKB-SubCell"/>
</dbReference>
<dbReference type="AlphaFoldDB" id="A0A0F4YHS6"/>
<evidence type="ECO:0000256" key="5">
    <source>
        <dbReference type="ARBA" id="ARBA00038359"/>
    </source>
</evidence>
<feature type="transmembrane region" description="Helical" evidence="7">
    <location>
        <begin position="213"/>
        <end position="235"/>
    </location>
</feature>
<evidence type="ECO:0000256" key="3">
    <source>
        <dbReference type="ARBA" id="ARBA00022989"/>
    </source>
</evidence>
<feature type="transmembrane region" description="Helical" evidence="7">
    <location>
        <begin position="136"/>
        <end position="156"/>
    </location>
</feature>